<evidence type="ECO:0000256" key="11">
    <source>
        <dbReference type="ARBA" id="ARBA00042436"/>
    </source>
</evidence>
<dbReference type="EMBL" id="KV407456">
    <property type="protein sequence ID" value="KZF24593.1"/>
    <property type="molecule type" value="Genomic_DNA"/>
</dbReference>
<evidence type="ECO:0000256" key="2">
    <source>
        <dbReference type="ARBA" id="ARBA00006734"/>
    </source>
</evidence>
<evidence type="ECO:0000256" key="8">
    <source>
        <dbReference type="ARBA" id="ARBA00022842"/>
    </source>
</evidence>
<proteinExistence type="inferred from homology"/>
<dbReference type="PANTHER" id="PTHR11129:SF1">
    <property type="entry name" value="PROTEIN FARNESYLTRANSFERASE_GERANYLGERANYLTRANSFERASE TYPE-1 SUBUNIT ALPHA"/>
    <property type="match status" value="1"/>
</dbReference>
<dbReference type="Proteomes" id="UP000076632">
    <property type="component" value="Unassembled WGS sequence"/>
</dbReference>
<evidence type="ECO:0000256" key="10">
    <source>
        <dbReference type="ARBA" id="ARBA00041392"/>
    </source>
</evidence>
<dbReference type="OrthoDB" id="272289at2759"/>
<dbReference type="PANTHER" id="PTHR11129">
    <property type="entry name" value="PROTEIN FARNESYLTRANSFERASE ALPHA SUBUNIT/RAB GERANYLGERANYL TRANSFERASE ALPHA SUBUNIT"/>
    <property type="match status" value="1"/>
</dbReference>
<dbReference type="STRING" id="1328760.A0A165I9S3"/>
<dbReference type="GeneID" id="28900060"/>
<dbReference type="Pfam" id="PF01239">
    <property type="entry name" value="PPTA"/>
    <property type="match status" value="5"/>
</dbReference>
<dbReference type="EC" id="2.5.1.59" evidence="3"/>
<evidence type="ECO:0000256" key="7">
    <source>
        <dbReference type="ARBA" id="ARBA00022737"/>
    </source>
</evidence>
<comment type="cofactor">
    <cofactor evidence="1">
        <name>Mg(2+)</name>
        <dbReference type="ChEBI" id="CHEBI:18420"/>
    </cofactor>
</comment>
<keyword evidence="5" id="KW-0637">Prenyltransferase</keyword>
<protein>
    <recommendedName>
        <fullName evidence="9">Protein farnesyltransferase/geranylgeranyltransferase type-1 subunit alpha</fullName>
        <ecNumber evidence="4">2.5.1.58</ecNumber>
        <ecNumber evidence="3">2.5.1.59</ecNumber>
    </recommendedName>
    <alternativeName>
        <fullName evidence="12">CAAX farnesyltransferase subunit alpha</fullName>
    </alternativeName>
    <alternativeName>
        <fullName evidence="11">FTase-alpha</fullName>
    </alternativeName>
    <alternativeName>
        <fullName evidence="10">Ras proteins prenyltransferase subunit alpha</fullName>
    </alternativeName>
    <alternativeName>
        <fullName evidence="13">Type I protein geranyl-geranyltransferase subunit alpha</fullName>
    </alternativeName>
</protein>
<dbReference type="FunCoup" id="A0A165I9S3">
    <property type="interactions" value="175"/>
</dbReference>
<comment type="similarity">
    <text evidence="2">Belongs to the protein prenyltransferase subunit alpha family.</text>
</comment>
<dbReference type="GO" id="GO:0005953">
    <property type="term" value="C:CAAX-protein geranylgeranyltransferase complex"/>
    <property type="evidence" value="ECO:0007669"/>
    <property type="project" value="TreeGrafter"/>
</dbReference>
<dbReference type="GO" id="GO:0004660">
    <property type="term" value="F:protein farnesyltransferase activity"/>
    <property type="evidence" value="ECO:0007669"/>
    <property type="project" value="UniProtKB-EC"/>
</dbReference>
<sequence length="349" mass="40396">MGSYADDSKWADIVPIPQDDGGPNALATIAYPDAYSEATSYLRAIMAKNEFSDRVLELTADIIDMNPAHYTVWLYRAKTLLQLNKDLREELDWVNPIALAHQKNYQIWHHRQLLTDKRNAYDGEREFIGEMLDEDSKNYHVWSYRQWLVRRFDLWDDKEIPFVEEMLKRDIRNNSAWNHRWFTVFGRYRPLTDIKHTEQSKQAASFAPLSQTGRTIESYPDSLIDREVAFAQEAIKLAPQNQSPWNYLSGVLREAGRPLATVKPFVEQFANLDEPEKVRSSHALDFLASIYAGEQPTSGPSSADESQKDVKKACQALDLLAEKYDPIRRFYWGWRKDIITKEARATGTA</sequence>
<organism evidence="14 15">
    <name type="scientific">Xylona heveae (strain CBS 132557 / TC161)</name>
    <dbReference type="NCBI Taxonomy" id="1328760"/>
    <lineage>
        <taxon>Eukaryota</taxon>
        <taxon>Fungi</taxon>
        <taxon>Dikarya</taxon>
        <taxon>Ascomycota</taxon>
        <taxon>Pezizomycotina</taxon>
        <taxon>Xylonomycetes</taxon>
        <taxon>Xylonales</taxon>
        <taxon>Xylonaceae</taxon>
        <taxon>Xylona</taxon>
    </lineage>
</organism>
<evidence type="ECO:0000256" key="6">
    <source>
        <dbReference type="ARBA" id="ARBA00022679"/>
    </source>
</evidence>
<keyword evidence="8" id="KW-0460">Magnesium</keyword>
<evidence type="ECO:0000313" key="15">
    <source>
        <dbReference type="Proteomes" id="UP000076632"/>
    </source>
</evidence>
<dbReference type="InParanoid" id="A0A165I9S3"/>
<dbReference type="GO" id="GO:0004662">
    <property type="term" value="F:CAAX-protein geranylgeranyltransferase activity"/>
    <property type="evidence" value="ECO:0007669"/>
    <property type="project" value="UniProtKB-EC"/>
</dbReference>
<evidence type="ECO:0000256" key="13">
    <source>
        <dbReference type="ARBA" id="ARBA00043219"/>
    </source>
</evidence>
<dbReference type="Gene3D" id="1.25.40.120">
    <property type="entry name" value="Protein prenylyltransferase"/>
    <property type="match status" value="1"/>
</dbReference>
<name>A0A165I9S3_XYLHT</name>
<dbReference type="RefSeq" id="XP_018190148.1">
    <property type="nucleotide sequence ID" value="XM_018334923.1"/>
</dbReference>
<evidence type="ECO:0000313" key="14">
    <source>
        <dbReference type="EMBL" id="KZF24593.1"/>
    </source>
</evidence>
<dbReference type="SUPFAM" id="SSF48439">
    <property type="entry name" value="Protein prenylyltransferase"/>
    <property type="match status" value="1"/>
</dbReference>
<dbReference type="InterPro" id="IPR002088">
    <property type="entry name" value="Prenyl_trans_a"/>
</dbReference>
<dbReference type="PROSITE" id="PS51147">
    <property type="entry name" value="PFTA"/>
    <property type="match status" value="5"/>
</dbReference>
<gene>
    <name evidence="14" type="ORF">L228DRAFT_266915</name>
</gene>
<evidence type="ECO:0000256" key="12">
    <source>
        <dbReference type="ARBA" id="ARBA00043086"/>
    </source>
</evidence>
<keyword evidence="15" id="KW-1185">Reference proteome</keyword>
<accession>A0A165I9S3</accession>
<evidence type="ECO:0000256" key="5">
    <source>
        <dbReference type="ARBA" id="ARBA00022602"/>
    </source>
</evidence>
<dbReference type="EC" id="2.5.1.58" evidence="4"/>
<dbReference type="GO" id="GO:0005965">
    <property type="term" value="C:protein farnesyltransferase complex"/>
    <property type="evidence" value="ECO:0007669"/>
    <property type="project" value="TreeGrafter"/>
</dbReference>
<keyword evidence="7" id="KW-0677">Repeat</keyword>
<dbReference type="AlphaFoldDB" id="A0A165I9S3"/>
<evidence type="ECO:0000256" key="1">
    <source>
        <dbReference type="ARBA" id="ARBA00001946"/>
    </source>
</evidence>
<evidence type="ECO:0000256" key="3">
    <source>
        <dbReference type="ARBA" id="ARBA00012700"/>
    </source>
</evidence>
<evidence type="ECO:0000256" key="4">
    <source>
        <dbReference type="ARBA" id="ARBA00012702"/>
    </source>
</evidence>
<dbReference type="OMA" id="WAIRTFN"/>
<evidence type="ECO:0000256" key="9">
    <source>
        <dbReference type="ARBA" id="ARBA00040965"/>
    </source>
</evidence>
<reference evidence="14 15" key="1">
    <citation type="journal article" date="2016" name="Fungal Biol.">
        <title>The genome of Xylona heveae provides a window into fungal endophytism.</title>
        <authorList>
            <person name="Gazis R."/>
            <person name="Kuo A."/>
            <person name="Riley R."/>
            <person name="LaButti K."/>
            <person name="Lipzen A."/>
            <person name="Lin J."/>
            <person name="Amirebrahimi M."/>
            <person name="Hesse C.N."/>
            <person name="Spatafora J.W."/>
            <person name="Henrissat B."/>
            <person name="Hainaut M."/>
            <person name="Grigoriev I.V."/>
            <person name="Hibbett D.S."/>
        </authorList>
    </citation>
    <scope>NUCLEOTIDE SEQUENCE [LARGE SCALE GENOMIC DNA]</scope>
    <source>
        <strain evidence="14 15">TC161</strain>
    </source>
</reference>
<keyword evidence="6" id="KW-0808">Transferase</keyword>